<dbReference type="InterPro" id="IPR001173">
    <property type="entry name" value="Glyco_trans_2-like"/>
</dbReference>
<keyword evidence="5 7" id="KW-1133">Transmembrane helix</keyword>
<comment type="caution">
    <text evidence="9">The sequence shown here is derived from an EMBL/GenBank/DDBJ whole genome shotgun (WGS) entry which is preliminary data.</text>
</comment>
<dbReference type="GO" id="GO:0005886">
    <property type="term" value="C:plasma membrane"/>
    <property type="evidence" value="ECO:0007669"/>
    <property type="project" value="TreeGrafter"/>
</dbReference>
<feature type="transmembrane region" description="Helical" evidence="7">
    <location>
        <begin position="324"/>
        <end position="356"/>
    </location>
</feature>
<organism evidence="9 10">
    <name type="scientific">Pseudooceanicola sediminis</name>
    <dbReference type="NCBI Taxonomy" id="2211117"/>
    <lineage>
        <taxon>Bacteria</taxon>
        <taxon>Pseudomonadati</taxon>
        <taxon>Pseudomonadota</taxon>
        <taxon>Alphaproteobacteria</taxon>
        <taxon>Rhodobacterales</taxon>
        <taxon>Paracoccaceae</taxon>
        <taxon>Pseudooceanicola</taxon>
    </lineage>
</organism>
<sequence length="483" mass="51628">MFVGLASFSVFISNAALLITSLVFALQVVLIALRLAGEICKPDRSGRTLPTWQSGTPVFSIHVAIHSEPPAMVCQTLRTLLAQDWAEADYEIIVIDNNTADPALWQPVAEFCDGPRNINFIHRMGVGGAKAGALNIALSLTRPDATHIVTVDADYRVAPHFLSAAARALADTGADYVQFPQAYDLSSEIAPGVDADLEEYFRTAAQLADGAEAVLLTGTLCVISHPALLAIGGWSMATTTEDADTGVYLCRAGYTGHFISQVVGKGLLPLSLRGLEKQRYRWASGNLQTLLHHTALFATRRCGLSLPRRLAVLSQLTAWLNLSLLPAVILILCLLSGLGSLPIMLLSAATILLSLYDLGWRLIYRGIRDGLSTRHIASALASRLALTPVAALATLATLLGRRTGFAVTDKSPRTARRGHDISAHHVLPMVAALLALPTALHLGPLIGAATLALILPLPAALLTARHLHSYRRAVDCALQKDMP</sequence>
<dbReference type="RefSeq" id="WP_119400010.1">
    <property type="nucleotide sequence ID" value="NZ_QWJJ01000014.1"/>
</dbReference>
<dbReference type="PANTHER" id="PTHR43867:SF4">
    <property type="entry name" value="BETA-(1-3)-GLUCOSYL TRANSFERASE"/>
    <property type="match status" value="1"/>
</dbReference>
<evidence type="ECO:0000313" key="10">
    <source>
        <dbReference type="Proteomes" id="UP000265848"/>
    </source>
</evidence>
<feature type="domain" description="Glycosyltransferase 2-like" evidence="8">
    <location>
        <begin position="147"/>
        <end position="343"/>
    </location>
</feature>
<keyword evidence="10" id="KW-1185">Reference proteome</keyword>
<feature type="transmembrane region" description="Helical" evidence="7">
    <location>
        <begin position="12"/>
        <end position="37"/>
    </location>
</feature>
<feature type="transmembrane region" description="Helical" evidence="7">
    <location>
        <begin position="445"/>
        <end position="464"/>
    </location>
</feature>
<evidence type="ECO:0000259" key="8">
    <source>
        <dbReference type="Pfam" id="PF13632"/>
    </source>
</evidence>
<dbReference type="OrthoDB" id="9806824at2"/>
<evidence type="ECO:0000256" key="7">
    <source>
        <dbReference type="SAM" id="Phobius"/>
    </source>
</evidence>
<evidence type="ECO:0000256" key="3">
    <source>
        <dbReference type="ARBA" id="ARBA00022679"/>
    </source>
</evidence>
<proteinExistence type="predicted"/>
<dbReference type="GO" id="GO:0016758">
    <property type="term" value="F:hexosyltransferase activity"/>
    <property type="evidence" value="ECO:0007669"/>
    <property type="project" value="TreeGrafter"/>
</dbReference>
<comment type="subcellular location">
    <subcellularLocation>
        <location evidence="1">Membrane</location>
        <topology evidence="1">Multi-pass membrane protein</topology>
    </subcellularLocation>
</comment>
<feature type="transmembrane region" description="Helical" evidence="7">
    <location>
        <begin position="376"/>
        <end position="400"/>
    </location>
</feature>
<dbReference type="PANTHER" id="PTHR43867">
    <property type="entry name" value="CELLULOSE SYNTHASE CATALYTIC SUBUNIT A [UDP-FORMING]"/>
    <property type="match status" value="1"/>
</dbReference>
<dbReference type="Proteomes" id="UP000265848">
    <property type="component" value="Unassembled WGS sequence"/>
</dbReference>
<dbReference type="Gene3D" id="3.90.550.10">
    <property type="entry name" value="Spore Coat Polysaccharide Biosynthesis Protein SpsA, Chain A"/>
    <property type="match status" value="1"/>
</dbReference>
<evidence type="ECO:0000313" key="9">
    <source>
        <dbReference type="EMBL" id="RII37817.1"/>
    </source>
</evidence>
<dbReference type="Pfam" id="PF13632">
    <property type="entry name" value="Glyco_trans_2_3"/>
    <property type="match status" value="1"/>
</dbReference>
<dbReference type="SUPFAM" id="SSF53448">
    <property type="entry name" value="Nucleotide-diphospho-sugar transferases"/>
    <property type="match status" value="1"/>
</dbReference>
<evidence type="ECO:0000256" key="4">
    <source>
        <dbReference type="ARBA" id="ARBA00022692"/>
    </source>
</evidence>
<keyword evidence="4 7" id="KW-0812">Transmembrane</keyword>
<protein>
    <submittedName>
        <fullName evidence="9">Glycosyltransferase</fullName>
    </submittedName>
</protein>
<accession>A0A399IZD6</accession>
<evidence type="ECO:0000256" key="6">
    <source>
        <dbReference type="ARBA" id="ARBA00023136"/>
    </source>
</evidence>
<reference evidence="9 10" key="1">
    <citation type="submission" date="2018-08" db="EMBL/GenBank/DDBJ databases">
        <title>Pseudooceanicola sediminis CY03 in the family Rhodobacteracea.</title>
        <authorList>
            <person name="Zhang Y.-J."/>
        </authorList>
    </citation>
    <scope>NUCLEOTIDE SEQUENCE [LARGE SCALE GENOMIC DNA]</scope>
    <source>
        <strain evidence="9 10">CY03</strain>
    </source>
</reference>
<dbReference type="AlphaFoldDB" id="A0A399IZD6"/>
<evidence type="ECO:0000256" key="2">
    <source>
        <dbReference type="ARBA" id="ARBA00022676"/>
    </source>
</evidence>
<evidence type="ECO:0000256" key="1">
    <source>
        <dbReference type="ARBA" id="ARBA00004141"/>
    </source>
</evidence>
<dbReference type="InterPro" id="IPR029044">
    <property type="entry name" value="Nucleotide-diphossugar_trans"/>
</dbReference>
<evidence type="ECO:0000256" key="5">
    <source>
        <dbReference type="ARBA" id="ARBA00022989"/>
    </source>
</evidence>
<gene>
    <name evidence="9" type="ORF">DL237_15585</name>
</gene>
<keyword evidence="3 9" id="KW-0808">Transferase</keyword>
<dbReference type="InterPro" id="IPR050321">
    <property type="entry name" value="Glycosyltr_2/OpgH_subfam"/>
</dbReference>
<name>A0A399IZD6_9RHOB</name>
<keyword evidence="2" id="KW-0328">Glycosyltransferase</keyword>
<dbReference type="EMBL" id="QWJJ01000014">
    <property type="protein sequence ID" value="RII37817.1"/>
    <property type="molecule type" value="Genomic_DNA"/>
</dbReference>
<keyword evidence="6 7" id="KW-0472">Membrane</keyword>